<accession>C5FCW8</accession>
<dbReference type="Proteomes" id="UP000002035">
    <property type="component" value="Unassembled WGS sequence"/>
</dbReference>
<proteinExistence type="predicted"/>
<evidence type="ECO:0000313" key="3">
    <source>
        <dbReference type="Proteomes" id="UP000002035"/>
    </source>
</evidence>
<sequence>MTRLMSASTTAAGRPGASKHRFVPRRRSYPSRTRNLQRQHRLALGGNTRSQKTLTQLNFVLSPHSDNEDESLQLFEGEAARDERSGGLPQKRKTTINHGKKKRRHEDSVRADRTLTQMVNVDWALRRPEAAIPEESNARHARKRRDTEMETIPEEAENTVSEDVLSGPSASSPKSESEARLEVPSGTSKSDRRKSKETGSESGQMLPPPNPITPRKHTRWIIPSSQSPESPEITLNSPRTPKSIRNSPVRWPPVSPTALLSPSPNKHRRSLLKFDVNDYDSQIVPGDGFLADDTAPESPTSVLSSPRAISDPSVSFKEDIKYRLNAAHIERIVQDHQTQEPNQQESIVYETDGELDPESLDDEAAQLPEINGTRKHGNPGDDQDAPQLVPESNDNQSSQNFPASTYISDTMSLCYTRQPTSYAFEKFHPPQHLSTNVKDVPESAQGTEVNESSQSNPLSSFYSDNQEMQSRSAALPIDKENSSVPQNDNEPDSGQQPSSPVVQVASSQRSEVEVPSSQTLATETEPRRIITCSQLLTESLMESIPGPPAWISGSHSNDLNDLNDYGSERP</sequence>
<reference evidence="3" key="1">
    <citation type="journal article" date="2012" name="MBio">
        <title>Comparative genome analysis of Trichophyton rubrum and related dermatophytes reveals candidate genes involved in infection.</title>
        <authorList>
            <person name="Martinez D.A."/>
            <person name="Oliver B.G."/>
            <person name="Graeser Y."/>
            <person name="Goldberg J.M."/>
            <person name="Li W."/>
            <person name="Martinez-Rossi N.M."/>
            <person name="Monod M."/>
            <person name="Shelest E."/>
            <person name="Barton R.C."/>
            <person name="Birch E."/>
            <person name="Brakhage A.A."/>
            <person name="Chen Z."/>
            <person name="Gurr S.J."/>
            <person name="Heiman D."/>
            <person name="Heitman J."/>
            <person name="Kosti I."/>
            <person name="Rossi A."/>
            <person name="Saif S."/>
            <person name="Samalova M."/>
            <person name="Saunders C.W."/>
            <person name="Shea T."/>
            <person name="Summerbell R.C."/>
            <person name="Xu J."/>
            <person name="Young S."/>
            <person name="Zeng Q."/>
            <person name="Birren B.W."/>
            <person name="Cuomo C.A."/>
            <person name="White T.C."/>
        </authorList>
    </citation>
    <scope>NUCLEOTIDE SEQUENCE [LARGE SCALE GENOMIC DNA]</scope>
    <source>
        <strain evidence="3">ATCC MYA-4605 / CBS 113480</strain>
    </source>
</reference>
<feature type="compositionally biased region" description="Low complexity" evidence="1">
    <location>
        <begin position="492"/>
        <end position="509"/>
    </location>
</feature>
<feature type="region of interest" description="Disordered" evidence="1">
    <location>
        <begin position="132"/>
        <end position="250"/>
    </location>
</feature>
<feature type="compositionally biased region" description="Polar residues" evidence="1">
    <location>
        <begin position="444"/>
        <end position="472"/>
    </location>
</feature>
<gene>
    <name evidence="2" type="ORF">MCYG_00540</name>
</gene>
<dbReference type="VEuPathDB" id="FungiDB:MCYG_00540"/>
<dbReference type="AlphaFoldDB" id="C5FCW8"/>
<feature type="compositionally biased region" description="Low complexity" evidence="1">
    <location>
        <begin position="221"/>
        <end position="233"/>
    </location>
</feature>
<dbReference type="RefSeq" id="XP_002850436.1">
    <property type="nucleotide sequence ID" value="XM_002850390.1"/>
</dbReference>
<evidence type="ECO:0000313" key="2">
    <source>
        <dbReference type="EMBL" id="EEQ27652.1"/>
    </source>
</evidence>
<dbReference type="HOGENOM" id="CLU_032072_0_0_1"/>
<feature type="compositionally biased region" description="Polar residues" evidence="1">
    <location>
        <begin position="234"/>
        <end position="246"/>
    </location>
</feature>
<feature type="region of interest" description="Disordered" evidence="1">
    <location>
        <begin position="79"/>
        <end position="113"/>
    </location>
</feature>
<keyword evidence="3" id="KW-1185">Reference proteome</keyword>
<name>C5FCW8_ARTOC</name>
<feature type="region of interest" description="Disordered" evidence="1">
    <location>
        <begin position="432"/>
        <end position="526"/>
    </location>
</feature>
<feature type="compositionally biased region" description="Basic residues" evidence="1">
    <location>
        <begin position="90"/>
        <end position="104"/>
    </location>
</feature>
<protein>
    <submittedName>
        <fullName evidence="2">Uncharacterized protein</fullName>
    </submittedName>
</protein>
<feature type="compositionally biased region" description="Polar residues" evidence="1">
    <location>
        <begin position="1"/>
        <end position="11"/>
    </location>
</feature>
<dbReference type="eggNOG" id="ENOG502T3TM">
    <property type="taxonomic scope" value="Eukaryota"/>
</dbReference>
<feature type="region of interest" description="Disordered" evidence="1">
    <location>
        <begin position="289"/>
        <end position="309"/>
    </location>
</feature>
<dbReference type="OMA" id="FWMGSQD"/>
<evidence type="ECO:0000256" key="1">
    <source>
        <dbReference type="SAM" id="MobiDB-lite"/>
    </source>
</evidence>
<organism evidence="2 3">
    <name type="scientific">Arthroderma otae (strain ATCC MYA-4605 / CBS 113480)</name>
    <name type="common">Microsporum canis</name>
    <dbReference type="NCBI Taxonomy" id="554155"/>
    <lineage>
        <taxon>Eukaryota</taxon>
        <taxon>Fungi</taxon>
        <taxon>Dikarya</taxon>
        <taxon>Ascomycota</taxon>
        <taxon>Pezizomycotina</taxon>
        <taxon>Eurotiomycetes</taxon>
        <taxon>Eurotiomycetidae</taxon>
        <taxon>Onygenales</taxon>
        <taxon>Arthrodermataceae</taxon>
        <taxon>Microsporum</taxon>
    </lineage>
</organism>
<feature type="compositionally biased region" description="Basic residues" evidence="1">
    <location>
        <begin position="17"/>
        <end position="37"/>
    </location>
</feature>
<feature type="region of interest" description="Disordered" evidence="1">
    <location>
        <begin position="543"/>
        <end position="570"/>
    </location>
</feature>
<feature type="region of interest" description="Disordered" evidence="1">
    <location>
        <begin position="1"/>
        <end position="37"/>
    </location>
</feature>
<dbReference type="OrthoDB" id="73788at2759"/>
<feature type="region of interest" description="Disordered" evidence="1">
    <location>
        <begin position="370"/>
        <end position="403"/>
    </location>
</feature>
<dbReference type="GeneID" id="9225660"/>
<feature type="compositionally biased region" description="Polar residues" evidence="1">
    <location>
        <begin position="390"/>
        <end position="403"/>
    </location>
</feature>
<dbReference type="EMBL" id="DS995701">
    <property type="protein sequence ID" value="EEQ27652.1"/>
    <property type="molecule type" value="Genomic_DNA"/>
</dbReference>